<comment type="caution">
    <text evidence="4">The sequence shown here is derived from an EMBL/GenBank/DDBJ whole genome shotgun (WGS) entry which is preliminary data.</text>
</comment>
<feature type="compositionally biased region" description="Low complexity" evidence="3">
    <location>
        <begin position="752"/>
        <end position="777"/>
    </location>
</feature>
<feature type="coiled-coil region" evidence="2">
    <location>
        <begin position="660"/>
        <end position="687"/>
    </location>
</feature>
<dbReference type="AlphaFoldDB" id="A0ABD3N9L6"/>
<feature type="region of interest" description="Disordered" evidence="3">
    <location>
        <begin position="270"/>
        <end position="299"/>
    </location>
</feature>
<feature type="compositionally biased region" description="Low complexity" evidence="3">
    <location>
        <begin position="593"/>
        <end position="616"/>
    </location>
</feature>
<feature type="compositionally biased region" description="Polar residues" evidence="3">
    <location>
        <begin position="193"/>
        <end position="208"/>
    </location>
</feature>
<name>A0ABD3N9L6_9STRA</name>
<dbReference type="SMART" id="SM00185">
    <property type="entry name" value="ARM"/>
    <property type="match status" value="3"/>
</dbReference>
<feature type="compositionally biased region" description="Basic and acidic residues" evidence="3">
    <location>
        <begin position="273"/>
        <end position="283"/>
    </location>
</feature>
<evidence type="ECO:0000256" key="3">
    <source>
        <dbReference type="SAM" id="MobiDB-lite"/>
    </source>
</evidence>
<keyword evidence="5" id="KW-1185">Reference proteome</keyword>
<feature type="compositionally biased region" description="Basic and acidic residues" evidence="3">
    <location>
        <begin position="233"/>
        <end position="242"/>
    </location>
</feature>
<accession>A0ABD3N9L6</accession>
<feature type="compositionally biased region" description="Polar residues" evidence="3">
    <location>
        <begin position="284"/>
        <end position="295"/>
    </location>
</feature>
<reference evidence="4 5" key="1">
    <citation type="submission" date="2024-10" db="EMBL/GenBank/DDBJ databases">
        <title>Updated reference genomes for cyclostephanoid diatoms.</title>
        <authorList>
            <person name="Roberts W.R."/>
            <person name="Alverson A.J."/>
        </authorList>
    </citation>
    <scope>NUCLEOTIDE SEQUENCE [LARGE SCALE GENOMIC DNA]</scope>
    <source>
        <strain evidence="4 5">AJA010-31</strain>
    </source>
</reference>
<sequence length="795" mass="87646">MSSRNDDDNLELTNEEVDDALNFGMNFDDMHHELQDNSLPALGMGNASLGTCSPSPSFDDSGSLTSTGSKRSRATFDRGSSTENEQSPKRRMSAAMSWSAGGGVADAGADTALAALRMDREREGRCAECGMETHSIVSSNKGYEKTPLNVEGEVFDGRCLFCHPLLEEGESPKKEKKTNASMASALNMPFQFDNDTITPQQTNRQTPLKSAPTPYPTPSQSGMSASSSQNSEGKQERKHSWTDHVRMNLGIDDNGNSIHSTASLTKAFTRSVNNERPEPDDASRGSQYSSRSQVSEGRLGKAMATGMGMSCAAQPNTKYKPISLDSKSPHASRRSPKMRDPPSSTTTPVSNSSQSQHFSSQNISPLGGSERGGNGDVPAHVRLAHNKLPSSIYHHHLFPMNQETEQAYIEKTLAYLESGGGDIVDLIVAMRRFPFSLAIQSMCCEKLYVHCFEHDHAHAIVLVGGIRTVIDAMEYHTTDIALQRGCAGIIKHMAAASKFNLEMLDKLGAVKCVVNAMEQNMTSAPLLESCCWALGTMAREPNSKIKLRIAKAGGVHMAMHAVERFPQNESLLRAAFHCLQQLGYNPSTYAAGTTQQNQLPQQQVQPSQQITQRQQLQQLENEMRQSVGGGNQQNNMNQAQQQHLQRMVQSMDPMQQMNMNQAQQQQLQRMMQNIDMQQMNMNQTQQQQFQRLMSPSNEIQQMQLSQSQLEQQQLQLLNRQRQQMLAMSQVGVTGAHSNEEVMGNMNMMRMNMMNSMGMGDSGNSQSLLNKSNSPTGNNDGGNSSGRNSRNARRRM</sequence>
<dbReference type="Proteomes" id="UP001530400">
    <property type="component" value="Unassembled WGS sequence"/>
</dbReference>
<evidence type="ECO:0000256" key="2">
    <source>
        <dbReference type="SAM" id="Coils"/>
    </source>
</evidence>
<dbReference type="PANTHER" id="PTHR22895">
    <property type="entry name" value="ARMADILLO REPEAT-CONTAINING PROTEIN 6"/>
    <property type="match status" value="1"/>
</dbReference>
<feature type="region of interest" description="Disordered" evidence="3">
    <location>
        <begin position="591"/>
        <end position="616"/>
    </location>
</feature>
<feature type="region of interest" description="Disordered" evidence="3">
    <location>
        <begin position="37"/>
        <end position="102"/>
    </location>
</feature>
<dbReference type="InterPro" id="IPR000225">
    <property type="entry name" value="Armadillo"/>
</dbReference>
<feature type="compositionally biased region" description="Low complexity" evidence="3">
    <location>
        <begin position="632"/>
        <end position="645"/>
    </location>
</feature>
<evidence type="ECO:0000313" key="4">
    <source>
        <dbReference type="EMBL" id="KAL3771701.1"/>
    </source>
</evidence>
<feature type="compositionally biased region" description="Polar residues" evidence="3">
    <location>
        <begin position="48"/>
        <end position="69"/>
    </location>
</feature>
<dbReference type="PANTHER" id="PTHR22895:SF0">
    <property type="entry name" value="ARMADILLO REPEAT-CONTAINING PROTEIN 6"/>
    <property type="match status" value="1"/>
</dbReference>
<feature type="region of interest" description="Disordered" evidence="3">
    <location>
        <begin position="311"/>
        <end position="379"/>
    </location>
</feature>
<feature type="compositionally biased region" description="Low complexity" evidence="3">
    <location>
        <begin position="219"/>
        <end position="231"/>
    </location>
</feature>
<feature type="compositionally biased region" description="Low complexity" evidence="3">
    <location>
        <begin position="341"/>
        <end position="364"/>
    </location>
</feature>
<gene>
    <name evidence="4" type="ORF">ACHAWO_008343</name>
</gene>
<evidence type="ECO:0000313" key="5">
    <source>
        <dbReference type="Proteomes" id="UP001530400"/>
    </source>
</evidence>
<proteinExistence type="predicted"/>
<dbReference type="InterPro" id="IPR016024">
    <property type="entry name" value="ARM-type_fold"/>
</dbReference>
<protein>
    <submittedName>
        <fullName evidence="4">Uncharacterized protein</fullName>
    </submittedName>
</protein>
<organism evidence="4 5">
    <name type="scientific">Cyclotella atomus</name>
    <dbReference type="NCBI Taxonomy" id="382360"/>
    <lineage>
        <taxon>Eukaryota</taxon>
        <taxon>Sar</taxon>
        <taxon>Stramenopiles</taxon>
        <taxon>Ochrophyta</taxon>
        <taxon>Bacillariophyta</taxon>
        <taxon>Coscinodiscophyceae</taxon>
        <taxon>Thalassiosirophycidae</taxon>
        <taxon>Stephanodiscales</taxon>
        <taxon>Stephanodiscaceae</taxon>
        <taxon>Cyclotella</taxon>
    </lineage>
</organism>
<dbReference type="SUPFAM" id="SSF48371">
    <property type="entry name" value="ARM repeat"/>
    <property type="match status" value="1"/>
</dbReference>
<feature type="region of interest" description="Disordered" evidence="3">
    <location>
        <begin position="626"/>
        <end position="645"/>
    </location>
</feature>
<keyword evidence="1" id="KW-0677">Repeat</keyword>
<feature type="region of interest" description="Disordered" evidence="3">
    <location>
        <begin position="752"/>
        <end position="795"/>
    </location>
</feature>
<evidence type="ECO:0000256" key="1">
    <source>
        <dbReference type="ARBA" id="ARBA00022737"/>
    </source>
</evidence>
<dbReference type="InterPro" id="IPR011989">
    <property type="entry name" value="ARM-like"/>
</dbReference>
<dbReference type="Gene3D" id="1.25.10.10">
    <property type="entry name" value="Leucine-rich Repeat Variant"/>
    <property type="match status" value="1"/>
</dbReference>
<keyword evidence="2" id="KW-0175">Coiled coil</keyword>
<feature type="region of interest" description="Disordered" evidence="3">
    <location>
        <begin position="192"/>
        <end position="242"/>
    </location>
</feature>
<dbReference type="EMBL" id="JALLPJ020001282">
    <property type="protein sequence ID" value="KAL3771701.1"/>
    <property type="molecule type" value="Genomic_DNA"/>
</dbReference>